<feature type="signal peptide" evidence="1">
    <location>
        <begin position="1"/>
        <end position="18"/>
    </location>
</feature>
<keyword evidence="1" id="KW-0732">Signal</keyword>
<protein>
    <submittedName>
        <fullName evidence="2">Putative secreted protein</fullName>
    </submittedName>
</protein>
<sequence length="84" mass="9554">MMLYVVAFTQLTVAYVSSEQQQQGGSMYLSVSVFRWLSSVLRNSSLVIGKLADLSANAFFNFSFRTRRRRTHSCSDLIFFLSAL</sequence>
<feature type="chain" id="PRO_5025633401" evidence="1">
    <location>
        <begin position="19"/>
        <end position="84"/>
    </location>
</feature>
<organism evidence="2">
    <name type="scientific">Ixodes ricinus</name>
    <name type="common">Common tick</name>
    <name type="synonym">Acarus ricinus</name>
    <dbReference type="NCBI Taxonomy" id="34613"/>
    <lineage>
        <taxon>Eukaryota</taxon>
        <taxon>Metazoa</taxon>
        <taxon>Ecdysozoa</taxon>
        <taxon>Arthropoda</taxon>
        <taxon>Chelicerata</taxon>
        <taxon>Arachnida</taxon>
        <taxon>Acari</taxon>
        <taxon>Parasitiformes</taxon>
        <taxon>Ixodida</taxon>
        <taxon>Ixodoidea</taxon>
        <taxon>Ixodidae</taxon>
        <taxon>Ixodinae</taxon>
        <taxon>Ixodes</taxon>
    </lineage>
</organism>
<accession>A0A6B0TY94</accession>
<evidence type="ECO:0000313" key="2">
    <source>
        <dbReference type="EMBL" id="MXU85092.1"/>
    </source>
</evidence>
<proteinExistence type="predicted"/>
<name>A0A6B0TY94_IXORI</name>
<reference evidence="2" key="1">
    <citation type="submission" date="2019-12" db="EMBL/GenBank/DDBJ databases">
        <title>An insight into the sialome of adult female Ixodes ricinus ticks feeding for 6 days.</title>
        <authorList>
            <person name="Perner J."/>
            <person name="Ribeiro J.M.C."/>
        </authorList>
    </citation>
    <scope>NUCLEOTIDE SEQUENCE</scope>
    <source>
        <strain evidence="2">Semi-engorged</strain>
        <tissue evidence="2">Salivary glands</tissue>
    </source>
</reference>
<dbReference type="AlphaFoldDB" id="A0A6B0TY94"/>
<dbReference type="EMBL" id="GIFC01003009">
    <property type="protein sequence ID" value="MXU85092.1"/>
    <property type="molecule type" value="Transcribed_RNA"/>
</dbReference>
<evidence type="ECO:0000256" key="1">
    <source>
        <dbReference type="SAM" id="SignalP"/>
    </source>
</evidence>